<feature type="compositionally biased region" description="Low complexity" evidence="1">
    <location>
        <begin position="27"/>
        <end position="38"/>
    </location>
</feature>
<proteinExistence type="predicted"/>
<evidence type="ECO:0000313" key="3">
    <source>
        <dbReference type="Proteomes" id="UP001293254"/>
    </source>
</evidence>
<dbReference type="Proteomes" id="UP001293254">
    <property type="component" value="Unassembled WGS sequence"/>
</dbReference>
<feature type="compositionally biased region" description="Polar residues" evidence="1">
    <location>
        <begin position="1"/>
        <end position="25"/>
    </location>
</feature>
<dbReference type="AlphaFoldDB" id="A0AAE2CIK8"/>
<dbReference type="EMBL" id="JACGWO010000007">
    <property type="protein sequence ID" value="KAK4423501.1"/>
    <property type="molecule type" value="Genomic_DNA"/>
</dbReference>
<reference evidence="2" key="1">
    <citation type="submission" date="2020-06" db="EMBL/GenBank/DDBJ databases">
        <authorList>
            <person name="Li T."/>
            <person name="Hu X."/>
            <person name="Zhang T."/>
            <person name="Song X."/>
            <person name="Zhang H."/>
            <person name="Dai N."/>
            <person name="Sheng W."/>
            <person name="Hou X."/>
            <person name="Wei L."/>
        </authorList>
    </citation>
    <scope>NUCLEOTIDE SEQUENCE</scope>
    <source>
        <strain evidence="2">3651</strain>
        <tissue evidence="2">Leaf</tissue>
    </source>
</reference>
<feature type="region of interest" description="Disordered" evidence="1">
    <location>
        <begin position="60"/>
        <end position="132"/>
    </location>
</feature>
<accession>A0AAE2CIK8</accession>
<evidence type="ECO:0000313" key="2">
    <source>
        <dbReference type="EMBL" id="KAK4423501.1"/>
    </source>
</evidence>
<feature type="compositionally biased region" description="Basic residues" evidence="1">
    <location>
        <begin position="64"/>
        <end position="74"/>
    </location>
</feature>
<organism evidence="2 3">
    <name type="scientific">Sesamum alatum</name>
    <dbReference type="NCBI Taxonomy" id="300844"/>
    <lineage>
        <taxon>Eukaryota</taxon>
        <taxon>Viridiplantae</taxon>
        <taxon>Streptophyta</taxon>
        <taxon>Embryophyta</taxon>
        <taxon>Tracheophyta</taxon>
        <taxon>Spermatophyta</taxon>
        <taxon>Magnoliopsida</taxon>
        <taxon>eudicotyledons</taxon>
        <taxon>Gunneridae</taxon>
        <taxon>Pentapetalae</taxon>
        <taxon>asterids</taxon>
        <taxon>lamiids</taxon>
        <taxon>Lamiales</taxon>
        <taxon>Pedaliaceae</taxon>
        <taxon>Sesamum</taxon>
    </lineage>
</organism>
<sequence>MQEQGPSNTDPNVPPTQASQQSVHRFTQCSTLSQSTCSGVPCLSKGGKKFVTMTNLRAAVAATSKKKKATKGKKAIYTGEKNSGKSLPSRHTPTTTTHRRKRSPASGDIAHPSPLNTLQLKGQSDKNPTHSK</sequence>
<evidence type="ECO:0000256" key="1">
    <source>
        <dbReference type="SAM" id="MobiDB-lite"/>
    </source>
</evidence>
<comment type="caution">
    <text evidence="2">The sequence shown here is derived from an EMBL/GenBank/DDBJ whole genome shotgun (WGS) entry which is preliminary data.</text>
</comment>
<keyword evidence="3" id="KW-1185">Reference proteome</keyword>
<protein>
    <submittedName>
        <fullName evidence="2">Uncharacterized protein</fullName>
    </submittedName>
</protein>
<gene>
    <name evidence="2" type="ORF">Salat_1932900</name>
</gene>
<feature type="region of interest" description="Disordered" evidence="1">
    <location>
        <begin position="1"/>
        <end position="41"/>
    </location>
</feature>
<name>A0AAE2CIK8_9LAMI</name>
<feature type="compositionally biased region" description="Basic and acidic residues" evidence="1">
    <location>
        <begin position="123"/>
        <end position="132"/>
    </location>
</feature>
<reference evidence="2" key="2">
    <citation type="journal article" date="2024" name="Plant">
        <title>Genomic evolution and insights into agronomic trait innovations of Sesamum species.</title>
        <authorList>
            <person name="Miao H."/>
            <person name="Wang L."/>
            <person name="Qu L."/>
            <person name="Liu H."/>
            <person name="Sun Y."/>
            <person name="Le M."/>
            <person name="Wang Q."/>
            <person name="Wei S."/>
            <person name="Zheng Y."/>
            <person name="Lin W."/>
            <person name="Duan Y."/>
            <person name="Cao H."/>
            <person name="Xiong S."/>
            <person name="Wang X."/>
            <person name="Wei L."/>
            <person name="Li C."/>
            <person name="Ma Q."/>
            <person name="Ju M."/>
            <person name="Zhao R."/>
            <person name="Li G."/>
            <person name="Mu C."/>
            <person name="Tian Q."/>
            <person name="Mei H."/>
            <person name="Zhang T."/>
            <person name="Gao T."/>
            <person name="Zhang H."/>
        </authorList>
    </citation>
    <scope>NUCLEOTIDE SEQUENCE</scope>
    <source>
        <strain evidence="2">3651</strain>
    </source>
</reference>